<feature type="region of interest" description="Disordered" evidence="7">
    <location>
        <begin position="1191"/>
        <end position="1257"/>
    </location>
</feature>
<keyword evidence="10" id="KW-1185">Reference proteome</keyword>
<dbReference type="PANTHER" id="PTHR44329:SF214">
    <property type="entry name" value="PROTEIN KINASE DOMAIN-CONTAINING PROTEIN"/>
    <property type="match status" value="1"/>
</dbReference>
<evidence type="ECO:0000256" key="3">
    <source>
        <dbReference type="ARBA" id="ARBA00022741"/>
    </source>
</evidence>
<dbReference type="Gene3D" id="1.10.510.10">
    <property type="entry name" value="Transferase(Phosphotransferase) domain 1"/>
    <property type="match status" value="1"/>
</dbReference>
<evidence type="ECO:0000256" key="6">
    <source>
        <dbReference type="PROSITE-ProRule" id="PRU10141"/>
    </source>
</evidence>
<feature type="compositionally biased region" description="Low complexity" evidence="7">
    <location>
        <begin position="931"/>
        <end position="947"/>
    </location>
</feature>
<feature type="domain" description="Protein kinase" evidence="8">
    <location>
        <begin position="773"/>
        <end position="1170"/>
    </location>
</feature>
<evidence type="ECO:0000256" key="1">
    <source>
        <dbReference type="ARBA" id="ARBA00022527"/>
    </source>
</evidence>
<dbReference type="Gene3D" id="3.30.200.20">
    <property type="entry name" value="Phosphorylase Kinase, domain 1"/>
    <property type="match status" value="1"/>
</dbReference>
<feature type="compositionally biased region" description="Gly residues" evidence="7">
    <location>
        <begin position="1277"/>
        <end position="1286"/>
    </location>
</feature>
<proteinExistence type="predicted"/>
<feature type="compositionally biased region" description="Low complexity" evidence="7">
    <location>
        <begin position="1227"/>
        <end position="1257"/>
    </location>
</feature>
<feature type="region of interest" description="Disordered" evidence="7">
    <location>
        <begin position="644"/>
        <end position="727"/>
    </location>
</feature>
<dbReference type="EMBL" id="BRXU01000032">
    <property type="protein sequence ID" value="GLC60154.1"/>
    <property type="molecule type" value="Genomic_DNA"/>
</dbReference>
<accession>A0A9W6BXP1</accession>
<feature type="region of interest" description="Disordered" evidence="7">
    <location>
        <begin position="232"/>
        <end position="290"/>
    </location>
</feature>
<dbReference type="InterPro" id="IPR017441">
    <property type="entry name" value="Protein_kinase_ATP_BS"/>
</dbReference>
<dbReference type="InterPro" id="IPR008271">
    <property type="entry name" value="Ser/Thr_kinase_AS"/>
</dbReference>
<dbReference type="SUPFAM" id="SSF56112">
    <property type="entry name" value="Protein kinase-like (PK-like)"/>
    <property type="match status" value="1"/>
</dbReference>
<protein>
    <recommendedName>
        <fullName evidence="8">Protein kinase domain-containing protein</fullName>
    </recommendedName>
</protein>
<dbReference type="PROSITE" id="PS50011">
    <property type="entry name" value="PROTEIN_KINASE_DOM"/>
    <property type="match status" value="1"/>
</dbReference>
<feature type="compositionally biased region" description="Gly residues" evidence="7">
    <location>
        <begin position="649"/>
        <end position="660"/>
    </location>
</feature>
<evidence type="ECO:0000259" key="8">
    <source>
        <dbReference type="PROSITE" id="PS50011"/>
    </source>
</evidence>
<feature type="compositionally biased region" description="Polar residues" evidence="7">
    <location>
        <begin position="74"/>
        <end position="84"/>
    </location>
</feature>
<evidence type="ECO:0000256" key="4">
    <source>
        <dbReference type="ARBA" id="ARBA00022777"/>
    </source>
</evidence>
<dbReference type="GO" id="GO:0005524">
    <property type="term" value="F:ATP binding"/>
    <property type="evidence" value="ECO:0007669"/>
    <property type="project" value="UniProtKB-UniRule"/>
</dbReference>
<sequence length="1371" mass="140675">MYLFCCIGGKGKAANVGSCLSLPEAKGLAAEENCQLSGEGRLKEISVVPIISGTSLSKDDQLRRANQPHHRHGSTTQPNESGAPSSGHEALLQLLSLLTSLDGGWWDQLERALAVTAQQLCATQACIFLISSDSSYASPLALLGPPAPPLCIGTPMPLGPAPGHTLAQGQVTHAPAAPAATSSAALGVTRAEMGPGARGTTAAAVVGAPSCAAAALLAQQPERGGRLLMFADSTDSGEASGGGGGLPPSAPPEWRHLAAAERPGSEGTTAKVAAAAEPSGESRQGGGGGGGGSCQHFAAVAIPAGEYPLGVLSLGAEGPCRPACWTPEALHCTAAMLSAPLRLPQVDLACRALADLSSATTVHQLVRILLGAAEQLVGAVTRIETQARVAFLQQDVEAAAVFQSAATDTLGPVARRRLSEVLLVDTSAAAAAAGGGGGGGGPLRRSLGGTEVAGGAGAVRSPSVGAAAAAGTCSGLSVETHRDSFARSAHPEELPVCRGHSLPLKHTLLSEALEAQGTGLCIADCNAYVQDSKVYPRDLAVSRGSAPAQSLALATSCHCGKPLLALYATYHSILPQALLQTVVQELGQMLRALTPCVAAKVEGALAAEWGHLRHQLMESMRNRSLRSLPGGTWAPAYEYAPHSTANGSGTDGGGGDGGGCNSLADSHAQPQPGLVCSTGGGGGGSGTEGGGGGGSGSAGLLGLERSRGGGGGGGRERRASRRASFSLEAASSPRGSCKLAPLMATIHDRLKAAQAEQMANCRAASRMQDLDSIRILEQIGRGGYGVVYRGLYHGSEVAIKVIQEVEVAAPGGPCDNGGGGGGGEAPLRRLNSVALETKHLHDAIELVASVGMGGHPNIVQVLTFFTDVVVVAGDQPVDPLQRRLSGLDGVGELLRLTRMPSRLEPSPSPSQAAPGHGKGNGYGQGNGNGNGRQQQQQQQVAPQQQSPGPAPRGGGVIVLVQEFCDAGTLKTAINQRAFYRNVAISGEERQGRGHLQLNLKSVYSTLLEVSLALRHMHGLHMVHCDLKPQNVLLKSSPRDPRGFTAKLSDFGLAKMMAHDDEGQLVIDEAVGSGTLTHMAPESLAGQRQLTASIDMFAFGILMWQMVCGTRLYQGLNTRQIIRGVVREGLRPSFPAWVPSEYRRLAERCWHSTPSERPTAGAVVGELEAMVDAYGRAAASAASAAAAAWRPAHVSAPGPPGTAPLTASPYDSPGSPQPQPQPQPQPMHPLHLQHLQQLQQQQQQQIQQQHQHMQQQQQAAAAAAHQLYGPMAHAGAAAGGDVAGGAGHPSPWPQPQPQPQSHLQLLQQQLQQLQQPHHHQAPGFSPGFSPGPGPGPGPGLQGVQRAGSYTGGGNGVRPFPAQGLGLGGRLII</sequence>
<dbReference type="PANTHER" id="PTHR44329">
    <property type="entry name" value="SERINE/THREONINE-PROTEIN KINASE TNNI3K-RELATED"/>
    <property type="match status" value="1"/>
</dbReference>
<dbReference type="Proteomes" id="UP001165080">
    <property type="component" value="Unassembled WGS sequence"/>
</dbReference>
<evidence type="ECO:0000256" key="2">
    <source>
        <dbReference type="ARBA" id="ARBA00022679"/>
    </source>
</evidence>
<name>A0A9W6BXP1_9CHLO</name>
<feature type="compositionally biased region" description="Low complexity" evidence="7">
    <location>
        <begin position="1298"/>
        <end position="1314"/>
    </location>
</feature>
<dbReference type="PROSITE" id="PS00108">
    <property type="entry name" value="PROTEIN_KINASE_ST"/>
    <property type="match status" value="1"/>
</dbReference>
<evidence type="ECO:0000256" key="5">
    <source>
        <dbReference type="ARBA" id="ARBA00022840"/>
    </source>
</evidence>
<dbReference type="InterPro" id="IPR001245">
    <property type="entry name" value="Ser-Thr/Tyr_kinase_cat_dom"/>
</dbReference>
<feature type="compositionally biased region" description="Gly residues" evidence="7">
    <location>
        <begin position="916"/>
        <end position="930"/>
    </location>
</feature>
<dbReference type="Pfam" id="PF07714">
    <property type="entry name" value="PK_Tyr_Ser-Thr"/>
    <property type="match status" value="1"/>
</dbReference>
<dbReference type="GO" id="GO:0004674">
    <property type="term" value="F:protein serine/threonine kinase activity"/>
    <property type="evidence" value="ECO:0007669"/>
    <property type="project" value="UniProtKB-KW"/>
</dbReference>
<keyword evidence="5 6" id="KW-0067">ATP-binding</keyword>
<evidence type="ECO:0000313" key="9">
    <source>
        <dbReference type="EMBL" id="GLC60154.1"/>
    </source>
</evidence>
<dbReference type="InterPro" id="IPR000719">
    <property type="entry name" value="Prot_kinase_dom"/>
</dbReference>
<keyword evidence="2" id="KW-0808">Transferase</keyword>
<dbReference type="OrthoDB" id="538772at2759"/>
<evidence type="ECO:0000256" key="7">
    <source>
        <dbReference type="SAM" id="MobiDB-lite"/>
    </source>
</evidence>
<evidence type="ECO:0000313" key="10">
    <source>
        <dbReference type="Proteomes" id="UP001165080"/>
    </source>
</evidence>
<feature type="region of interest" description="Disordered" evidence="7">
    <location>
        <begin position="1277"/>
        <end position="1361"/>
    </location>
</feature>
<dbReference type="PROSITE" id="PS00107">
    <property type="entry name" value="PROTEIN_KINASE_ATP"/>
    <property type="match status" value="1"/>
</dbReference>
<comment type="caution">
    <text evidence="9">The sequence shown here is derived from an EMBL/GenBank/DDBJ whole genome shotgun (WGS) entry which is preliminary data.</text>
</comment>
<reference evidence="9 10" key="1">
    <citation type="journal article" date="2023" name="Commun. Biol.">
        <title>Reorganization of the ancestral sex-determining regions during the evolution of trioecy in Pleodorina starrii.</title>
        <authorList>
            <person name="Takahashi K."/>
            <person name="Suzuki S."/>
            <person name="Kawai-Toyooka H."/>
            <person name="Yamamoto K."/>
            <person name="Hamaji T."/>
            <person name="Ootsuki R."/>
            <person name="Yamaguchi H."/>
            <person name="Kawachi M."/>
            <person name="Higashiyama T."/>
            <person name="Nozaki H."/>
        </authorList>
    </citation>
    <scope>NUCLEOTIDE SEQUENCE [LARGE SCALE GENOMIC DNA]</scope>
    <source>
        <strain evidence="9 10">NIES-4479</strain>
    </source>
</reference>
<feature type="region of interest" description="Disordered" evidence="7">
    <location>
        <begin position="900"/>
        <end position="952"/>
    </location>
</feature>
<dbReference type="InterPro" id="IPR011009">
    <property type="entry name" value="Kinase-like_dom_sf"/>
</dbReference>
<feature type="compositionally biased region" description="Gly residues" evidence="7">
    <location>
        <begin position="678"/>
        <end position="699"/>
    </location>
</feature>
<gene>
    <name evidence="9" type="primary">PLEST009218</name>
    <name evidence="9" type="ORF">PLESTB_001579800</name>
</gene>
<feature type="binding site" evidence="6">
    <location>
        <position position="800"/>
    </location>
    <ligand>
        <name>ATP</name>
        <dbReference type="ChEBI" id="CHEBI:30616"/>
    </ligand>
</feature>
<dbReference type="SMART" id="SM00220">
    <property type="entry name" value="S_TKc"/>
    <property type="match status" value="1"/>
</dbReference>
<keyword evidence="4" id="KW-0418">Kinase</keyword>
<organism evidence="9 10">
    <name type="scientific">Pleodorina starrii</name>
    <dbReference type="NCBI Taxonomy" id="330485"/>
    <lineage>
        <taxon>Eukaryota</taxon>
        <taxon>Viridiplantae</taxon>
        <taxon>Chlorophyta</taxon>
        <taxon>core chlorophytes</taxon>
        <taxon>Chlorophyceae</taxon>
        <taxon>CS clade</taxon>
        <taxon>Chlamydomonadales</taxon>
        <taxon>Volvocaceae</taxon>
        <taxon>Pleodorina</taxon>
    </lineage>
</organism>
<dbReference type="InterPro" id="IPR051681">
    <property type="entry name" value="Ser/Thr_Kinases-Pseudokinases"/>
</dbReference>
<feature type="region of interest" description="Disordered" evidence="7">
    <location>
        <begin position="59"/>
        <end position="86"/>
    </location>
</feature>
<feature type="compositionally biased region" description="Pro residues" evidence="7">
    <location>
        <begin position="1214"/>
        <end position="1226"/>
    </location>
</feature>
<keyword evidence="1" id="KW-0723">Serine/threonine-protein kinase</keyword>
<keyword evidence="3 6" id="KW-0547">Nucleotide-binding</keyword>